<dbReference type="SUPFAM" id="SSF52980">
    <property type="entry name" value="Restriction endonuclease-like"/>
    <property type="match status" value="1"/>
</dbReference>
<feature type="domain" description="DUF559" evidence="1">
    <location>
        <begin position="180"/>
        <end position="268"/>
    </location>
</feature>
<protein>
    <recommendedName>
        <fullName evidence="1">DUF559 domain-containing protein</fullName>
    </recommendedName>
</protein>
<dbReference type="Pfam" id="PF04480">
    <property type="entry name" value="DUF559"/>
    <property type="match status" value="1"/>
</dbReference>
<accession>A0A1C0AKN9</accession>
<dbReference type="Gene3D" id="3.40.960.10">
    <property type="entry name" value="VSR Endonuclease"/>
    <property type="match status" value="1"/>
</dbReference>
<comment type="caution">
    <text evidence="2">The sequence shown here is derived from an EMBL/GenBank/DDBJ whole genome shotgun (WGS) entry which is preliminary data.</text>
</comment>
<evidence type="ECO:0000313" key="2">
    <source>
        <dbReference type="EMBL" id="OCL33096.1"/>
    </source>
</evidence>
<name>A0A1C0AKN9_9ACTN</name>
<dbReference type="AlphaFoldDB" id="A0A1C0AKN9"/>
<proteinExistence type="predicted"/>
<evidence type="ECO:0000313" key="3">
    <source>
        <dbReference type="Proteomes" id="UP000093501"/>
    </source>
</evidence>
<dbReference type="InterPro" id="IPR011335">
    <property type="entry name" value="Restrct_endonuc-II-like"/>
</dbReference>
<sequence length="277" mass="30998">MRLESELVINATLHPELDRSLNAYRCRGHLVAVLPNIFALADRARDFDVRVAAAASSTRPYTLLGRAAAKSWWEELECDTVDLAHPSILHDRSGFRFHERFIPPALVRPASGMLCTAPALTVLDLIPELGAEAVDEALRRRVVTLGQLQAALALTPRRRGNTMRREILKDSRSAPWSGLERRAHRVLREAKITGWVTNFPVVLGGLNHYVDVAWPHLKLAVELDGFEHHGGREAFHHDRRRDAALTAAGWHVLHFSTETLSALPDAVRGALRTRRRA</sequence>
<reference evidence="3" key="1">
    <citation type="submission" date="2016-07" db="EMBL/GenBank/DDBJ databases">
        <authorList>
            <person name="Florea S."/>
            <person name="Webb J.S."/>
            <person name="Jaromczyk J."/>
            <person name="Schardl C.L."/>
        </authorList>
    </citation>
    <scope>NUCLEOTIDE SEQUENCE [LARGE SCALE GENOMIC DNA]</scope>
    <source>
        <strain evidence="3">IPBSL-7</strain>
    </source>
</reference>
<keyword evidence="3" id="KW-1185">Reference proteome</keyword>
<dbReference type="Proteomes" id="UP000093501">
    <property type="component" value="Unassembled WGS sequence"/>
</dbReference>
<gene>
    <name evidence="2" type="ORF">BCR15_07430</name>
</gene>
<dbReference type="RefSeq" id="WP_068752202.1">
    <property type="nucleotide sequence ID" value="NZ_JBDXXE010000001.1"/>
</dbReference>
<dbReference type="EMBL" id="MBQD01000023">
    <property type="protein sequence ID" value="OCL33096.1"/>
    <property type="molecule type" value="Genomic_DNA"/>
</dbReference>
<dbReference type="InterPro" id="IPR007569">
    <property type="entry name" value="DUF559"/>
</dbReference>
<organism evidence="2 3">
    <name type="scientific">Tessaracoccus lapidicaptus</name>
    <dbReference type="NCBI Taxonomy" id="1427523"/>
    <lineage>
        <taxon>Bacteria</taxon>
        <taxon>Bacillati</taxon>
        <taxon>Actinomycetota</taxon>
        <taxon>Actinomycetes</taxon>
        <taxon>Propionibacteriales</taxon>
        <taxon>Propionibacteriaceae</taxon>
        <taxon>Tessaracoccus</taxon>
    </lineage>
</organism>
<evidence type="ECO:0000259" key="1">
    <source>
        <dbReference type="Pfam" id="PF04480"/>
    </source>
</evidence>